<accession>A0AAV9I0Y3</accession>
<keyword evidence="4" id="KW-1185">Reference proteome</keyword>
<feature type="region of interest" description="Disordered" evidence="1">
    <location>
        <begin position="143"/>
        <end position="165"/>
    </location>
</feature>
<reference evidence="3" key="2">
    <citation type="submission" date="2023-06" db="EMBL/GenBank/DDBJ databases">
        <authorList>
            <consortium name="Lawrence Berkeley National Laboratory"/>
            <person name="Mondo S.J."/>
            <person name="Hensen N."/>
            <person name="Bonometti L."/>
            <person name="Westerberg I."/>
            <person name="Brannstrom I.O."/>
            <person name="Guillou S."/>
            <person name="Cros-Aarteil S."/>
            <person name="Calhoun S."/>
            <person name="Haridas S."/>
            <person name="Kuo A."/>
            <person name="Pangilinan J."/>
            <person name="Riley R."/>
            <person name="Labutti K."/>
            <person name="Andreopoulos B."/>
            <person name="Lipzen A."/>
            <person name="Chen C."/>
            <person name="Yanf M."/>
            <person name="Daum C."/>
            <person name="Ng V."/>
            <person name="Clum A."/>
            <person name="Steindorff A."/>
            <person name="Ohm R."/>
            <person name="Martin F."/>
            <person name="Silar P."/>
            <person name="Natvig D."/>
            <person name="Lalanne C."/>
            <person name="Gautier V."/>
            <person name="Ament-Velasquez S.L."/>
            <person name="Kruys A."/>
            <person name="Hutchinson M.I."/>
            <person name="Powell A.J."/>
            <person name="Barry K."/>
            <person name="Miller A.N."/>
            <person name="Grigoriev I.V."/>
            <person name="Debuchy R."/>
            <person name="Gladieux P."/>
            <person name="Thoren M.H."/>
            <person name="Johannesson H."/>
        </authorList>
    </citation>
    <scope>NUCLEOTIDE SEQUENCE</scope>
    <source>
        <strain evidence="3">PSN324</strain>
    </source>
</reference>
<keyword evidence="2" id="KW-0472">Membrane</keyword>
<dbReference type="Proteomes" id="UP001321749">
    <property type="component" value="Unassembled WGS sequence"/>
</dbReference>
<feature type="region of interest" description="Disordered" evidence="1">
    <location>
        <begin position="69"/>
        <end position="125"/>
    </location>
</feature>
<evidence type="ECO:0000256" key="1">
    <source>
        <dbReference type="SAM" id="MobiDB-lite"/>
    </source>
</evidence>
<evidence type="ECO:0000313" key="4">
    <source>
        <dbReference type="Proteomes" id="UP001321749"/>
    </source>
</evidence>
<sequence>MAPTTTLSLKKGFLSLTARQATTTVVVDSDSGGGGGGNDGLDSGAIVGIVLGTIAGILLLWWIIRSCSKPRPARDAPDRRRDGWYDEPAPRRSRSRSASRHYHSSHGHHHRHRSTSRRRSSSRPVVLEEKVAYGVVQPTPVYYAGAASGGRRSRSRSQGRYYAAA</sequence>
<dbReference type="AlphaFoldDB" id="A0AAV9I0Y3"/>
<feature type="compositionally biased region" description="Basic and acidic residues" evidence="1">
    <location>
        <begin position="72"/>
        <end position="90"/>
    </location>
</feature>
<keyword evidence="2" id="KW-0812">Transmembrane</keyword>
<gene>
    <name evidence="3" type="ORF">QBC42DRAFT_259921</name>
</gene>
<evidence type="ECO:0000313" key="3">
    <source>
        <dbReference type="EMBL" id="KAK4466064.1"/>
    </source>
</evidence>
<dbReference type="EMBL" id="MU864934">
    <property type="protein sequence ID" value="KAK4466064.1"/>
    <property type="molecule type" value="Genomic_DNA"/>
</dbReference>
<name>A0AAV9I0Y3_9PEZI</name>
<comment type="caution">
    <text evidence="3">The sequence shown here is derived from an EMBL/GenBank/DDBJ whole genome shotgun (WGS) entry which is preliminary data.</text>
</comment>
<organism evidence="3 4">
    <name type="scientific">Cladorrhinum samala</name>
    <dbReference type="NCBI Taxonomy" id="585594"/>
    <lineage>
        <taxon>Eukaryota</taxon>
        <taxon>Fungi</taxon>
        <taxon>Dikarya</taxon>
        <taxon>Ascomycota</taxon>
        <taxon>Pezizomycotina</taxon>
        <taxon>Sordariomycetes</taxon>
        <taxon>Sordariomycetidae</taxon>
        <taxon>Sordariales</taxon>
        <taxon>Podosporaceae</taxon>
        <taxon>Cladorrhinum</taxon>
    </lineage>
</organism>
<keyword evidence="2" id="KW-1133">Transmembrane helix</keyword>
<proteinExistence type="predicted"/>
<evidence type="ECO:0000256" key="2">
    <source>
        <dbReference type="SAM" id="Phobius"/>
    </source>
</evidence>
<protein>
    <submittedName>
        <fullName evidence="3">Uncharacterized protein</fullName>
    </submittedName>
</protein>
<reference evidence="3" key="1">
    <citation type="journal article" date="2023" name="Mol. Phylogenet. Evol.">
        <title>Genome-scale phylogeny and comparative genomics of the fungal order Sordariales.</title>
        <authorList>
            <person name="Hensen N."/>
            <person name="Bonometti L."/>
            <person name="Westerberg I."/>
            <person name="Brannstrom I.O."/>
            <person name="Guillou S."/>
            <person name="Cros-Aarteil S."/>
            <person name="Calhoun S."/>
            <person name="Haridas S."/>
            <person name="Kuo A."/>
            <person name="Mondo S."/>
            <person name="Pangilinan J."/>
            <person name="Riley R."/>
            <person name="LaButti K."/>
            <person name="Andreopoulos B."/>
            <person name="Lipzen A."/>
            <person name="Chen C."/>
            <person name="Yan M."/>
            <person name="Daum C."/>
            <person name="Ng V."/>
            <person name="Clum A."/>
            <person name="Steindorff A."/>
            <person name="Ohm R.A."/>
            <person name="Martin F."/>
            <person name="Silar P."/>
            <person name="Natvig D.O."/>
            <person name="Lalanne C."/>
            <person name="Gautier V."/>
            <person name="Ament-Velasquez S.L."/>
            <person name="Kruys A."/>
            <person name="Hutchinson M.I."/>
            <person name="Powell A.J."/>
            <person name="Barry K."/>
            <person name="Miller A.N."/>
            <person name="Grigoriev I.V."/>
            <person name="Debuchy R."/>
            <person name="Gladieux P."/>
            <person name="Hiltunen Thoren M."/>
            <person name="Johannesson H."/>
        </authorList>
    </citation>
    <scope>NUCLEOTIDE SEQUENCE</scope>
    <source>
        <strain evidence="3">PSN324</strain>
    </source>
</reference>
<feature type="compositionally biased region" description="Basic residues" evidence="1">
    <location>
        <begin position="91"/>
        <end position="121"/>
    </location>
</feature>
<feature type="transmembrane region" description="Helical" evidence="2">
    <location>
        <begin position="45"/>
        <end position="64"/>
    </location>
</feature>